<reference evidence="1 2" key="1">
    <citation type="submission" date="2023-06" db="EMBL/GenBank/DDBJ databases">
        <title>Aquibacillus rhizosphaerae LR5S19.</title>
        <authorList>
            <person name="Sun J.-Q."/>
        </authorList>
    </citation>
    <scope>NUCLEOTIDE SEQUENCE [LARGE SCALE GENOMIC DNA]</scope>
    <source>
        <strain evidence="1 2">LR5S19</strain>
    </source>
</reference>
<proteinExistence type="predicted"/>
<dbReference type="RefSeq" id="WP_285930098.1">
    <property type="nucleotide sequence ID" value="NZ_JASTZU010000012.1"/>
</dbReference>
<organism evidence="1 2">
    <name type="scientific">Aquibacillus rhizosphaerae</name>
    <dbReference type="NCBI Taxonomy" id="3051431"/>
    <lineage>
        <taxon>Bacteria</taxon>
        <taxon>Bacillati</taxon>
        <taxon>Bacillota</taxon>
        <taxon>Bacilli</taxon>
        <taxon>Bacillales</taxon>
        <taxon>Bacillaceae</taxon>
        <taxon>Aquibacillus</taxon>
    </lineage>
</organism>
<name>A0ABT7L095_9BACI</name>
<dbReference type="Gene3D" id="1.20.5.50">
    <property type="match status" value="1"/>
</dbReference>
<evidence type="ECO:0000313" key="2">
    <source>
        <dbReference type="Proteomes" id="UP001235343"/>
    </source>
</evidence>
<comment type="caution">
    <text evidence="1">The sequence shown here is derived from an EMBL/GenBank/DDBJ whole genome shotgun (WGS) entry which is preliminary data.</text>
</comment>
<dbReference type="Proteomes" id="UP001235343">
    <property type="component" value="Unassembled WGS sequence"/>
</dbReference>
<protein>
    <submittedName>
        <fullName evidence="1">Uncharacterized protein</fullName>
    </submittedName>
</protein>
<dbReference type="EMBL" id="JASTZU010000012">
    <property type="protein sequence ID" value="MDL4839244.1"/>
    <property type="molecule type" value="Genomic_DNA"/>
</dbReference>
<gene>
    <name evidence="1" type="ORF">QQS35_02045</name>
</gene>
<accession>A0ABT7L095</accession>
<sequence length="75" mass="8651">MTNDEIDYDSIYRKLDQHEQTISQLVAIIAVNNRKINELNRKQISLEQLAQSSYRSLHVNPAKQAPLVSMNTPQK</sequence>
<evidence type="ECO:0000313" key="1">
    <source>
        <dbReference type="EMBL" id="MDL4839244.1"/>
    </source>
</evidence>
<keyword evidence="2" id="KW-1185">Reference proteome</keyword>